<keyword evidence="2" id="KW-1185">Reference proteome</keyword>
<dbReference type="Proteomes" id="UP000805193">
    <property type="component" value="Unassembled WGS sequence"/>
</dbReference>
<name>A0AC60Q0A9_IXOPE</name>
<proteinExistence type="predicted"/>
<organism evidence="1 2">
    <name type="scientific">Ixodes persulcatus</name>
    <name type="common">Taiga tick</name>
    <dbReference type="NCBI Taxonomy" id="34615"/>
    <lineage>
        <taxon>Eukaryota</taxon>
        <taxon>Metazoa</taxon>
        <taxon>Ecdysozoa</taxon>
        <taxon>Arthropoda</taxon>
        <taxon>Chelicerata</taxon>
        <taxon>Arachnida</taxon>
        <taxon>Acari</taxon>
        <taxon>Parasitiformes</taxon>
        <taxon>Ixodida</taxon>
        <taxon>Ixodoidea</taxon>
        <taxon>Ixodidae</taxon>
        <taxon>Ixodinae</taxon>
        <taxon>Ixodes</taxon>
    </lineage>
</organism>
<protein>
    <submittedName>
        <fullName evidence="1">Uncharacterized protein</fullName>
    </submittedName>
</protein>
<comment type="caution">
    <text evidence="1">The sequence shown here is derived from an EMBL/GenBank/DDBJ whole genome shotgun (WGS) entry which is preliminary data.</text>
</comment>
<dbReference type="EMBL" id="JABSTQ010009677">
    <property type="protein sequence ID" value="KAG0426888.1"/>
    <property type="molecule type" value="Genomic_DNA"/>
</dbReference>
<reference evidence="1 2" key="1">
    <citation type="journal article" date="2020" name="Cell">
        <title>Large-Scale Comparative Analyses of Tick Genomes Elucidate Their Genetic Diversity and Vector Capacities.</title>
        <authorList>
            <consortium name="Tick Genome and Microbiome Consortium (TIGMIC)"/>
            <person name="Jia N."/>
            <person name="Wang J."/>
            <person name="Shi W."/>
            <person name="Du L."/>
            <person name="Sun Y."/>
            <person name="Zhan W."/>
            <person name="Jiang J.F."/>
            <person name="Wang Q."/>
            <person name="Zhang B."/>
            <person name="Ji P."/>
            <person name="Bell-Sakyi L."/>
            <person name="Cui X.M."/>
            <person name="Yuan T.T."/>
            <person name="Jiang B.G."/>
            <person name="Yang W.F."/>
            <person name="Lam T.T."/>
            <person name="Chang Q.C."/>
            <person name="Ding S.J."/>
            <person name="Wang X.J."/>
            <person name="Zhu J.G."/>
            <person name="Ruan X.D."/>
            <person name="Zhao L."/>
            <person name="Wei J.T."/>
            <person name="Ye R.Z."/>
            <person name="Que T.C."/>
            <person name="Du C.H."/>
            <person name="Zhou Y.H."/>
            <person name="Cheng J.X."/>
            <person name="Dai P.F."/>
            <person name="Guo W.B."/>
            <person name="Han X.H."/>
            <person name="Huang E.J."/>
            <person name="Li L.F."/>
            <person name="Wei W."/>
            <person name="Gao Y.C."/>
            <person name="Liu J.Z."/>
            <person name="Shao H.Z."/>
            <person name="Wang X."/>
            <person name="Wang C.C."/>
            <person name="Yang T.C."/>
            <person name="Huo Q.B."/>
            <person name="Li W."/>
            <person name="Chen H.Y."/>
            <person name="Chen S.E."/>
            <person name="Zhou L.G."/>
            <person name="Ni X.B."/>
            <person name="Tian J.H."/>
            <person name="Sheng Y."/>
            <person name="Liu T."/>
            <person name="Pan Y.S."/>
            <person name="Xia L.Y."/>
            <person name="Li J."/>
            <person name="Zhao F."/>
            <person name="Cao W.C."/>
        </authorList>
    </citation>
    <scope>NUCLEOTIDE SEQUENCE [LARGE SCALE GENOMIC DNA]</scope>
    <source>
        <strain evidence="1">Iper-2018</strain>
    </source>
</reference>
<accession>A0AC60Q0A9</accession>
<feature type="non-terminal residue" evidence="1">
    <location>
        <position position="316"/>
    </location>
</feature>
<sequence length="316" mass="35348">ICDENEEKNCKKTPFGRCEVKNGKGVCSCEPPLRLVKENCHLDQTVVKVTFKLKKKSRVTFSNDDDCPPEEVIKEEVEKIFQDKTIISVVNITCWQGEVTMNLVFEKNDDSKIADTVKDTLEKELFDLGEYVLQKNEIKTTLVNHCEMGLSTLGRRLGGLKCIQKNNAYALVCDTARAIRVGIMDFSGFEVERCQDKPCTEYCSEHENKECVHETCLCKRGFHLENDTCVSVCTQNLCKNGGTCKPDAVVDFTCTCPPTFKGPLCEEENKEVRSATLNTVVIGVVLSALLLICLVLTGSIILRLKKKNQILAANCQ</sequence>
<gene>
    <name evidence="1" type="ORF">HPB47_026031</name>
</gene>
<feature type="non-terminal residue" evidence="1">
    <location>
        <position position="1"/>
    </location>
</feature>
<evidence type="ECO:0000313" key="1">
    <source>
        <dbReference type="EMBL" id="KAG0426888.1"/>
    </source>
</evidence>
<evidence type="ECO:0000313" key="2">
    <source>
        <dbReference type="Proteomes" id="UP000805193"/>
    </source>
</evidence>